<gene>
    <name evidence="5" type="ORF">G7Y89_g8240</name>
</gene>
<dbReference type="GO" id="GO:0008408">
    <property type="term" value="F:3'-5' exonuclease activity"/>
    <property type="evidence" value="ECO:0007669"/>
    <property type="project" value="InterPro"/>
</dbReference>
<dbReference type="InterPro" id="IPR036397">
    <property type="entry name" value="RNaseH_sf"/>
</dbReference>
<dbReference type="InterPro" id="IPR012337">
    <property type="entry name" value="RNaseH-like_sf"/>
</dbReference>
<sequence length="639" mass="70864">MTSKEASKSLPSLETAAEGVPMRAVSRGGRAISNSAFPSPSLSQQKTWQPWNGIAFQPSRGSTARLSTAAVVAIEQDLLLHSTAEDNYAMASTLGSRVNVDEGGRSVDGATETPAASTVIPQSDLPDPAPEDPRYDKLPESGSPWKMSEELFRAAKEADPLSPGSYWSYMLYRGPAEGKKEGNKVTVHYCQKKHTAERVMQSYFMNEKVIGFDIEWLQNAHKNLGPKNHVSLIQIASEERIALFHVALFLETKGEDLVPPSLKKVMEDPEVTKVGVAIKGDCTRMKNNLGVQSRGLFELSHLFKLIKYSESKDFKLINKKLVSLATQVQEHLHLPMYKGGEVRSSDWNKTISFEQIRYAASDSYAGVQLFDTMEMKRKALDPSPPRPYHAELNKPIRIAEGVEIPTDDPAEEGDIEDGETPTPVKQRKLRKKATPYPPVSTLDADLENALLATGRYGATTEPSKQPRAYKSKIPPVSVSMKMESGEPKPKINNHSQRTSDNWEGADTEITTSLNITTSSDPNWSTIDNPLTQAAESHALSHLTSSPSSDIPPISYLRTFYLWHYNPDLSLEQVATLLRKPPLSITVITRHILEVASSGGIEDVVELDLSRIKLVLQRWKELGFRGVMWRRLEMECAAKS</sequence>
<evidence type="ECO:0000256" key="1">
    <source>
        <dbReference type="ARBA" id="ARBA00022722"/>
    </source>
</evidence>
<keyword evidence="1" id="KW-0540">Nuclease</keyword>
<dbReference type="GO" id="GO:0005737">
    <property type="term" value="C:cytoplasm"/>
    <property type="evidence" value="ECO:0007669"/>
    <property type="project" value="TreeGrafter"/>
</dbReference>
<evidence type="ECO:0000256" key="2">
    <source>
        <dbReference type="ARBA" id="ARBA00022801"/>
    </source>
</evidence>
<protein>
    <recommendedName>
        <fullName evidence="4">3'-5' exonuclease domain-containing protein</fullName>
    </recommendedName>
</protein>
<dbReference type="EMBL" id="JAAMPI010000613">
    <property type="protein sequence ID" value="KAF4629899.1"/>
    <property type="molecule type" value="Genomic_DNA"/>
</dbReference>
<dbReference type="SUPFAM" id="SSF53098">
    <property type="entry name" value="Ribonuclease H-like"/>
    <property type="match status" value="1"/>
</dbReference>
<feature type="region of interest" description="Disordered" evidence="3">
    <location>
        <begin position="1"/>
        <end position="46"/>
    </location>
</feature>
<feature type="compositionally biased region" description="Polar residues" evidence="3">
    <location>
        <begin position="32"/>
        <end position="46"/>
    </location>
</feature>
<dbReference type="Pfam" id="PF01612">
    <property type="entry name" value="DNA_pol_A_exo1"/>
    <property type="match status" value="1"/>
</dbReference>
<dbReference type="PANTHER" id="PTHR13620">
    <property type="entry name" value="3-5 EXONUCLEASE"/>
    <property type="match status" value="1"/>
</dbReference>
<keyword evidence="2" id="KW-0378">Hydrolase</keyword>
<feature type="domain" description="3'-5' exonuclease" evidence="4">
    <location>
        <begin position="187"/>
        <end position="378"/>
    </location>
</feature>
<name>A0A8H4RGX5_9HELO</name>
<evidence type="ECO:0000256" key="3">
    <source>
        <dbReference type="SAM" id="MobiDB-lite"/>
    </source>
</evidence>
<dbReference type="InterPro" id="IPR002562">
    <property type="entry name" value="3'-5'_exonuclease_dom"/>
</dbReference>
<dbReference type="Gene3D" id="3.30.420.10">
    <property type="entry name" value="Ribonuclease H-like superfamily/Ribonuclease H"/>
    <property type="match status" value="1"/>
</dbReference>
<proteinExistence type="predicted"/>
<dbReference type="GO" id="GO:0003676">
    <property type="term" value="F:nucleic acid binding"/>
    <property type="evidence" value="ECO:0007669"/>
    <property type="project" value="InterPro"/>
</dbReference>
<dbReference type="GO" id="GO:0005634">
    <property type="term" value="C:nucleus"/>
    <property type="evidence" value="ECO:0007669"/>
    <property type="project" value="TreeGrafter"/>
</dbReference>
<dbReference type="AlphaFoldDB" id="A0A8H4RGX5"/>
<evidence type="ECO:0000313" key="5">
    <source>
        <dbReference type="EMBL" id="KAF4629899.1"/>
    </source>
</evidence>
<dbReference type="SMART" id="SM00474">
    <property type="entry name" value="35EXOc"/>
    <property type="match status" value="1"/>
</dbReference>
<organism evidence="5 6">
    <name type="scientific">Cudoniella acicularis</name>
    <dbReference type="NCBI Taxonomy" id="354080"/>
    <lineage>
        <taxon>Eukaryota</taxon>
        <taxon>Fungi</taxon>
        <taxon>Dikarya</taxon>
        <taxon>Ascomycota</taxon>
        <taxon>Pezizomycotina</taxon>
        <taxon>Leotiomycetes</taxon>
        <taxon>Helotiales</taxon>
        <taxon>Tricladiaceae</taxon>
        <taxon>Cudoniella</taxon>
    </lineage>
</organism>
<keyword evidence="6" id="KW-1185">Reference proteome</keyword>
<evidence type="ECO:0000313" key="6">
    <source>
        <dbReference type="Proteomes" id="UP000566819"/>
    </source>
</evidence>
<feature type="compositionally biased region" description="Polar residues" evidence="3">
    <location>
        <begin position="492"/>
        <end position="501"/>
    </location>
</feature>
<dbReference type="OrthoDB" id="1920326at2759"/>
<dbReference type="InterPro" id="IPR051132">
    <property type="entry name" value="3-5_Exonuclease_domain"/>
</dbReference>
<comment type="caution">
    <text evidence="5">The sequence shown here is derived from an EMBL/GenBank/DDBJ whole genome shotgun (WGS) entry which is preliminary data.</text>
</comment>
<dbReference type="GO" id="GO:0006139">
    <property type="term" value="P:nucleobase-containing compound metabolic process"/>
    <property type="evidence" value="ECO:0007669"/>
    <property type="project" value="InterPro"/>
</dbReference>
<feature type="region of interest" description="Disordered" evidence="3">
    <location>
        <begin position="406"/>
        <end position="441"/>
    </location>
</feature>
<dbReference type="Proteomes" id="UP000566819">
    <property type="component" value="Unassembled WGS sequence"/>
</dbReference>
<dbReference type="CDD" id="cd06141">
    <property type="entry name" value="WRN_exo"/>
    <property type="match status" value="1"/>
</dbReference>
<dbReference type="FunFam" id="3.30.420.10:FF:000100">
    <property type="entry name" value="3'-5' exonuclease/helicase (Wrn), putative"/>
    <property type="match status" value="1"/>
</dbReference>
<evidence type="ECO:0000259" key="4">
    <source>
        <dbReference type="SMART" id="SM00474"/>
    </source>
</evidence>
<reference evidence="5 6" key="1">
    <citation type="submission" date="2020-03" db="EMBL/GenBank/DDBJ databases">
        <title>Draft Genome Sequence of Cudoniella acicularis.</title>
        <authorList>
            <person name="Buettner E."/>
            <person name="Kellner H."/>
        </authorList>
    </citation>
    <scope>NUCLEOTIDE SEQUENCE [LARGE SCALE GENOMIC DNA]</scope>
    <source>
        <strain evidence="5 6">DSM 108380</strain>
    </source>
</reference>
<accession>A0A8H4RGX5</accession>
<feature type="region of interest" description="Disordered" evidence="3">
    <location>
        <begin position="480"/>
        <end position="502"/>
    </location>
</feature>
<dbReference type="PANTHER" id="PTHR13620:SF104">
    <property type="entry name" value="EXONUCLEASE 3'-5' DOMAIN-CONTAINING PROTEIN 2"/>
    <property type="match status" value="1"/>
</dbReference>
<feature type="compositionally biased region" description="Polar residues" evidence="3">
    <location>
        <begin position="1"/>
        <end position="12"/>
    </location>
</feature>
<feature type="region of interest" description="Disordered" evidence="3">
    <location>
        <begin position="100"/>
        <end position="142"/>
    </location>
</feature>
<feature type="compositionally biased region" description="Acidic residues" evidence="3">
    <location>
        <begin position="406"/>
        <end position="419"/>
    </location>
</feature>